<dbReference type="Pfam" id="PF00563">
    <property type="entry name" value="EAL"/>
    <property type="match status" value="1"/>
</dbReference>
<dbReference type="SMART" id="SM00052">
    <property type="entry name" value="EAL"/>
    <property type="match status" value="1"/>
</dbReference>
<keyword evidence="4" id="KW-1185">Reference proteome</keyword>
<reference evidence="3" key="1">
    <citation type="submission" date="2022-06" db="EMBL/GenBank/DDBJ databases">
        <title>Isolation and Genomics of Futiania mangrovii gen. nov., sp. nov., a Rare and Metabolically-versatile member in the Class Alphaproteobacteria.</title>
        <authorList>
            <person name="Liu L."/>
            <person name="Huang W.-C."/>
            <person name="Pan J."/>
            <person name="Li J."/>
            <person name="Huang Y."/>
            <person name="Du H."/>
            <person name="Liu Y."/>
            <person name="Li M."/>
        </authorList>
    </citation>
    <scope>NUCLEOTIDE SEQUENCE</scope>
    <source>
        <strain evidence="3">FT118</strain>
    </source>
</reference>
<evidence type="ECO:0000313" key="4">
    <source>
        <dbReference type="Proteomes" id="UP001055804"/>
    </source>
</evidence>
<dbReference type="AlphaFoldDB" id="A0A9J6PEM7"/>
<dbReference type="PANTHER" id="PTHR33121:SF70">
    <property type="entry name" value="SIGNALING PROTEIN YKOW"/>
    <property type="match status" value="1"/>
</dbReference>
<dbReference type="Proteomes" id="UP001055804">
    <property type="component" value="Unassembled WGS sequence"/>
</dbReference>
<evidence type="ECO:0000259" key="2">
    <source>
        <dbReference type="PROSITE" id="PS50883"/>
    </source>
</evidence>
<dbReference type="RefSeq" id="WP_269331035.1">
    <property type="nucleotide sequence ID" value="NZ_JAMZFT010000001.1"/>
</dbReference>
<dbReference type="PROSITE" id="PS50883">
    <property type="entry name" value="EAL"/>
    <property type="match status" value="1"/>
</dbReference>
<protein>
    <submittedName>
        <fullName evidence="3">EAL domain-containing protein</fullName>
    </submittedName>
</protein>
<dbReference type="Gene3D" id="3.20.20.450">
    <property type="entry name" value="EAL domain"/>
    <property type="match status" value="1"/>
</dbReference>
<sequence length="322" mass="34791">MFVRSFRFRPADIDAALAEGQFRVTYQPQMRVGDRTLIRAEAFVRWRHPEFGTIPPGLFLDFLAEHGRMPDLTRRILDDALSACAQWQAEGAMCGVSVNVSLADLREASLCDNVAEALTRHGIAAPLLTLELPHTLSYLGPNRRIEERPRRHAPDRRADTVTARAWSEIQGVVSGLRALGVRVALDGTADALSTLEMFAPHTFDTVKIGATAIRHLVEGVLGTGDSPLSRARLRFVAEQGIETVAMGVEDARTLRTVADLGFTAAQGRLIGHPAAAASLPDWTALGVAAALAAEAGSPALRAPQTEPVTGRKTFGQRQRAAH</sequence>
<dbReference type="SUPFAM" id="SSF141868">
    <property type="entry name" value="EAL domain-like"/>
    <property type="match status" value="2"/>
</dbReference>
<dbReference type="CDD" id="cd01948">
    <property type="entry name" value="EAL"/>
    <property type="match status" value="1"/>
</dbReference>
<comment type="caution">
    <text evidence="3">The sequence shown here is derived from an EMBL/GenBank/DDBJ whole genome shotgun (WGS) entry which is preliminary data.</text>
</comment>
<dbReference type="InterPro" id="IPR050706">
    <property type="entry name" value="Cyclic-di-GMP_PDE-like"/>
</dbReference>
<evidence type="ECO:0000256" key="1">
    <source>
        <dbReference type="SAM" id="MobiDB-lite"/>
    </source>
</evidence>
<dbReference type="PANTHER" id="PTHR33121">
    <property type="entry name" value="CYCLIC DI-GMP PHOSPHODIESTERASE PDEF"/>
    <property type="match status" value="1"/>
</dbReference>
<feature type="domain" description="EAL" evidence="2">
    <location>
        <begin position="6"/>
        <end position="287"/>
    </location>
</feature>
<feature type="region of interest" description="Disordered" evidence="1">
    <location>
        <begin position="298"/>
        <end position="322"/>
    </location>
</feature>
<gene>
    <name evidence="3" type="ORF">NJQ99_01505</name>
</gene>
<dbReference type="InterPro" id="IPR035919">
    <property type="entry name" value="EAL_sf"/>
</dbReference>
<proteinExistence type="predicted"/>
<dbReference type="GO" id="GO:0071111">
    <property type="term" value="F:cyclic-guanylate-specific phosphodiesterase activity"/>
    <property type="evidence" value="ECO:0007669"/>
    <property type="project" value="InterPro"/>
</dbReference>
<accession>A0A9J6PEM7</accession>
<organism evidence="3 4">
    <name type="scientific">Futiania mangrovi</name>
    <dbReference type="NCBI Taxonomy" id="2959716"/>
    <lineage>
        <taxon>Bacteria</taxon>
        <taxon>Pseudomonadati</taxon>
        <taxon>Pseudomonadota</taxon>
        <taxon>Alphaproteobacteria</taxon>
        <taxon>Futianiales</taxon>
        <taxon>Futianiaceae</taxon>
        <taxon>Futiania</taxon>
    </lineage>
</organism>
<name>A0A9J6PEM7_9PROT</name>
<dbReference type="EMBL" id="JAMZFT010000001">
    <property type="protein sequence ID" value="MCP1335079.1"/>
    <property type="molecule type" value="Genomic_DNA"/>
</dbReference>
<evidence type="ECO:0000313" key="3">
    <source>
        <dbReference type="EMBL" id="MCP1335079.1"/>
    </source>
</evidence>
<dbReference type="InterPro" id="IPR001633">
    <property type="entry name" value="EAL_dom"/>
</dbReference>